<feature type="region of interest" description="Disordered" evidence="2">
    <location>
        <begin position="1"/>
        <end position="31"/>
    </location>
</feature>
<reference evidence="4" key="1">
    <citation type="submission" date="2019-03" db="EMBL/GenBank/DDBJ databases">
        <authorList>
            <person name="Mank J."/>
            <person name="Almeida P."/>
        </authorList>
    </citation>
    <scope>NUCLEOTIDE SEQUENCE</scope>
    <source>
        <strain evidence="4">78183</strain>
    </source>
</reference>
<dbReference type="PROSITE" id="PS50157">
    <property type="entry name" value="ZINC_FINGER_C2H2_2"/>
    <property type="match status" value="1"/>
</dbReference>
<evidence type="ECO:0000256" key="2">
    <source>
        <dbReference type="SAM" id="MobiDB-lite"/>
    </source>
</evidence>
<dbReference type="EMBL" id="CAADRP010001707">
    <property type="protein sequence ID" value="VFU49464.1"/>
    <property type="molecule type" value="Genomic_DNA"/>
</dbReference>
<dbReference type="InterPro" id="IPR013087">
    <property type="entry name" value="Znf_C2H2_type"/>
</dbReference>
<feature type="compositionally biased region" description="Polar residues" evidence="2">
    <location>
        <begin position="359"/>
        <end position="370"/>
    </location>
</feature>
<sequence length="370" mass="40978">MHKKKYTKNKDKEASLRSLAKIPSSSSMAKKVEHDPQQYIEDWFDVTIPMGKEFELPNLSNMSATSFSAPTLSFQNILIHTNPPFTEIDAVSSPEIECAPFPRAVVATKPAATEEHRPITSHRFIALRNQQSLLRFIPTPRINSLNPPFFHHSSQTIHVKHQETQFSGILKHASPCYSDSVVTFTTARNARRVENHLAGSNAGSNMTVSNHQQNPSTLYNRIDQPILAANLDSLDQTNLTAPKYLSLPLGSVNTSLSSKAQEIQLPNAHNLQPKQELLGGTALSGHCNSDHLRRTPRSLSIAQTSRDLKHKCFICKASFINGNALGGHMSYHAKKRKIEAWRRGQFFEPGSASGFGDSSPGSQYGSDKSR</sequence>
<dbReference type="PROSITE" id="PS00028">
    <property type="entry name" value="ZINC_FINGER_C2H2_1"/>
    <property type="match status" value="1"/>
</dbReference>
<feature type="domain" description="C2H2-type" evidence="3">
    <location>
        <begin position="310"/>
        <end position="337"/>
    </location>
</feature>
<dbReference type="GO" id="GO:0008270">
    <property type="term" value="F:zinc ion binding"/>
    <property type="evidence" value="ECO:0007669"/>
    <property type="project" value="UniProtKB-KW"/>
</dbReference>
<protein>
    <recommendedName>
        <fullName evidence="3">C2H2-type domain-containing protein</fullName>
    </recommendedName>
</protein>
<dbReference type="AlphaFoldDB" id="A0A6N2M6T2"/>
<evidence type="ECO:0000256" key="1">
    <source>
        <dbReference type="PROSITE-ProRule" id="PRU00042"/>
    </source>
</evidence>
<evidence type="ECO:0000259" key="3">
    <source>
        <dbReference type="PROSITE" id="PS50157"/>
    </source>
</evidence>
<name>A0A6N2M6T2_SALVM</name>
<organism evidence="4">
    <name type="scientific">Salix viminalis</name>
    <name type="common">Common osier</name>
    <name type="synonym">Basket willow</name>
    <dbReference type="NCBI Taxonomy" id="40686"/>
    <lineage>
        <taxon>Eukaryota</taxon>
        <taxon>Viridiplantae</taxon>
        <taxon>Streptophyta</taxon>
        <taxon>Embryophyta</taxon>
        <taxon>Tracheophyta</taxon>
        <taxon>Spermatophyta</taxon>
        <taxon>Magnoliopsida</taxon>
        <taxon>eudicotyledons</taxon>
        <taxon>Gunneridae</taxon>
        <taxon>Pentapetalae</taxon>
        <taxon>rosids</taxon>
        <taxon>fabids</taxon>
        <taxon>Malpighiales</taxon>
        <taxon>Salicaceae</taxon>
        <taxon>Saliceae</taxon>
        <taxon>Salix</taxon>
    </lineage>
</organism>
<evidence type="ECO:0000313" key="4">
    <source>
        <dbReference type="EMBL" id="VFU49464.1"/>
    </source>
</evidence>
<feature type="region of interest" description="Disordered" evidence="2">
    <location>
        <begin position="348"/>
        <end position="370"/>
    </location>
</feature>
<keyword evidence="1" id="KW-0862">Zinc</keyword>
<keyword evidence="1" id="KW-0863">Zinc-finger</keyword>
<keyword evidence="1" id="KW-0479">Metal-binding</keyword>
<gene>
    <name evidence="4" type="ORF">SVIM_LOCUS326042</name>
</gene>
<accession>A0A6N2M6T2</accession>
<proteinExistence type="predicted"/>